<accession>A0A6J4TCR5</accession>
<proteinExistence type="predicted"/>
<dbReference type="EMBL" id="CADCWC010000026">
    <property type="protein sequence ID" value="CAA9520291.1"/>
    <property type="molecule type" value="Genomic_DNA"/>
</dbReference>
<feature type="non-terminal residue" evidence="1">
    <location>
        <position position="29"/>
    </location>
</feature>
<name>A0A6J4TCR5_9ACTN</name>
<protein>
    <submittedName>
        <fullName evidence="1">Uncharacterized protein</fullName>
    </submittedName>
</protein>
<dbReference type="AlphaFoldDB" id="A0A6J4TCR5"/>
<reference evidence="1" key="1">
    <citation type="submission" date="2020-02" db="EMBL/GenBank/DDBJ databases">
        <authorList>
            <person name="Meier V. D."/>
        </authorList>
    </citation>
    <scope>NUCLEOTIDE SEQUENCE</scope>
    <source>
        <strain evidence="1">AVDCRST_MAG79</strain>
    </source>
</reference>
<sequence>MTGRPLAAVLAAGAVLLTPPAAHGATVSS</sequence>
<evidence type="ECO:0000313" key="1">
    <source>
        <dbReference type="EMBL" id="CAA9520291.1"/>
    </source>
</evidence>
<gene>
    <name evidence="1" type="ORF">AVDCRST_MAG79-155</name>
</gene>
<organism evidence="1">
    <name type="scientific">uncultured Thermoleophilia bacterium</name>
    <dbReference type="NCBI Taxonomy" id="1497501"/>
    <lineage>
        <taxon>Bacteria</taxon>
        <taxon>Bacillati</taxon>
        <taxon>Actinomycetota</taxon>
        <taxon>Thermoleophilia</taxon>
        <taxon>environmental samples</taxon>
    </lineage>
</organism>